<evidence type="ECO:0000313" key="2">
    <source>
        <dbReference type="Proteomes" id="UP000799440"/>
    </source>
</evidence>
<dbReference type="AlphaFoldDB" id="A0A6A6VFH8"/>
<reference evidence="1" key="1">
    <citation type="journal article" date="2020" name="Stud. Mycol.">
        <title>101 Dothideomycetes genomes: a test case for predicting lifestyles and emergence of pathogens.</title>
        <authorList>
            <person name="Haridas S."/>
            <person name="Albert R."/>
            <person name="Binder M."/>
            <person name="Bloem J."/>
            <person name="Labutti K."/>
            <person name="Salamov A."/>
            <person name="Andreopoulos B."/>
            <person name="Baker S."/>
            <person name="Barry K."/>
            <person name="Bills G."/>
            <person name="Bluhm B."/>
            <person name="Cannon C."/>
            <person name="Castanera R."/>
            <person name="Culley D."/>
            <person name="Daum C."/>
            <person name="Ezra D."/>
            <person name="Gonzalez J."/>
            <person name="Henrissat B."/>
            <person name="Kuo A."/>
            <person name="Liang C."/>
            <person name="Lipzen A."/>
            <person name="Lutzoni F."/>
            <person name="Magnuson J."/>
            <person name="Mondo S."/>
            <person name="Nolan M."/>
            <person name="Ohm R."/>
            <person name="Pangilinan J."/>
            <person name="Park H.-J."/>
            <person name="Ramirez L."/>
            <person name="Alfaro M."/>
            <person name="Sun H."/>
            <person name="Tritt A."/>
            <person name="Yoshinaga Y."/>
            <person name="Zwiers L.-H."/>
            <person name="Turgeon B."/>
            <person name="Goodwin S."/>
            <person name="Spatafora J."/>
            <person name="Crous P."/>
            <person name="Grigoriev I."/>
        </authorList>
    </citation>
    <scope>NUCLEOTIDE SEQUENCE</scope>
    <source>
        <strain evidence="1">CBS 119925</strain>
    </source>
</reference>
<sequence>MSGSHNDEILALLQSLVTDVKDISHRLGKIENDIEHIRRNETRDSLPTPLRPSPFANVNTFTPSNLTGPDQLVQPEVKLEGMSANLQSLPFALESIATKKGRPRKVQTTVCGKPSLIASCFKDRHHDWYMTHDFLVPVGAQRCRLGPECHVVHWENSPNWNAIVEAAKASGQLSLKVPFASLETILY</sequence>
<dbReference type="EMBL" id="MU006566">
    <property type="protein sequence ID" value="KAF2749352.1"/>
    <property type="molecule type" value="Genomic_DNA"/>
</dbReference>
<keyword evidence="2" id="KW-1185">Reference proteome</keyword>
<proteinExistence type="predicted"/>
<evidence type="ECO:0000313" key="1">
    <source>
        <dbReference type="EMBL" id="KAF2749352.1"/>
    </source>
</evidence>
<protein>
    <submittedName>
        <fullName evidence="1">Uncharacterized protein</fullName>
    </submittedName>
</protein>
<name>A0A6A6VFH8_9PLEO</name>
<organism evidence="1 2">
    <name type="scientific">Sporormia fimetaria CBS 119925</name>
    <dbReference type="NCBI Taxonomy" id="1340428"/>
    <lineage>
        <taxon>Eukaryota</taxon>
        <taxon>Fungi</taxon>
        <taxon>Dikarya</taxon>
        <taxon>Ascomycota</taxon>
        <taxon>Pezizomycotina</taxon>
        <taxon>Dothideomycetes</taxon>
        <taxon>Pleosporomycetidae</taxon>
        <taxon>Pleosporales</taxon>
        <taxon>Sporormiaceae</taxon>
        <taxon>Sporormia</taxon>
    </lineage>
</organism>
<gene>
    <name evidence="1" type="ORF">M011DRAFT_475451</name>
</gene>
<accession>A0A6A6VFH8</accession>
<dbReference type="Proteomes" id="UP000799440">
    <property type="component" value="Unassembled WGS sequence"/>
</dbReference>